<dbReference type="PANTHER" id="PTHR20898">
    <property type="entry name" value="DAEDALUS ON 3-RELATED-RELATED"/>
    <property type="match status" value="1"/>
</dbReference>
<dbReference type="PANTHER" id="PTHR20898:SF0">
    <property type="entry name" value="DAEDALUS ON 3-RELATED"/>
    <property type="match status" value="1"/>
</dbReference>
<name>A0A182VC95_ANOME</name>
<dbReference type="InterPro" id="IPR010512">
    <property type="entry name" value="DUF1091"/>
</dbReference>
<dbReference type="Pfam" id="PF06477">
    <property type="entry name" value="DUF1091"/>
    <property type="match status" value="2"/>
</dbReference>
<dbReference type="Proteomes" id="UP000075903">
    <property type="component" value="Unassembled WGS sequence"/>
</dbReference>
<accession>A0A182VC95</accession>
<sequence length="297" mass="35187">MSLFIPEVLNYVWVRIRLHYKFNTYQPFLIDMEQEACEYIRNRPIIPQTDYIYETFVKRLPAIAGPCPHGNRTYDIVWWLEERHTPRSIPAGEYRLDMKFVAIDNVTLFASETYFTARRNGILRSMIECLKPYSFKITKYLCVGTPYQRTSVNYCKTVLRRNHPTVLNVSVIAPEILNWIWVKVKLFYKFSSYQPFLIDLEQEGCEYVKNRPIIPLADYIYQIMQKTAPELASPCPHGNKTYSIVWWLEERYTPKSIPAGDYRLDIQFFAHDKVKLFALETYITVRRAGVIASMIEW</sequence>
<reference evidence="1" key="1">
    <citation type="submission" date="2020-05" db="UniProtKB">
        <authorList>
            <consortium name="EnsemblMetazoa"/>
        </authorList>
    </citation>
    <scope>IDENTIFICATION</scope>
    <source>
        <strain evidence="1">MAF</strain>
    </source>
</reference>
<dbReference type="VEuPathDB" id="VectorBase:AMEM012513"/>
<dbReference type="AlphaFoldDB" id="A0A182VC95"/>
<protein>
    <submittedName>
        <fullName evidence="1">Uncharacterized protein</fullName>
    </submittedName>
</protein>
<organism evidence="1 2">
    <name type="scientific">Anopheles merus</name>
    <name type="common">Mosquito</name>
    <dbReference type="NCBI Taxonomy" id="30066"/>
    <lineage>
        <taxon>Eukaryota</taxon>
        <taxon>Metazoa</taxon>
        <taxon>Ecdysozoa</taxon>
        <taxon>Arthropoda</taxon>
        <taxon>Hexapoda</taxon>
        <taxon>Insecta</taxon>
        <taxon>Pterygota</taxon>
        <taxon>Neoptera</taxon>
        <taxon>Endopterygota</taxon>
        <taxon>Diptera</taxon>
        <taxon>Nematocera</taxon>
        <taxon>Culicoidea</taxon>
        <taxon>Culicidae</taxon>
        <taxon>Anophelinae</taxon>
        <taxon>Anopheles</taxon>
    </lineage>
</organism>
<dbReference type="EnsemblMetazoa" id="AMEM012513-RA">
    <property type="protein sequence ID" value="AMEM012513-PA"/>
    <property type="gene ID" value="AMEM012513"/>
</dbReference>
<dbReference type="VEuPathDB" id="VectorBase:AMEM21_012465"/>
<keyword evidence="2" id="KW-1185">Reference proteome</keyword>
<evidence type="ECO:0000313" key="1">
    <source>
        <dbReference type="EnsemblMetazoa" id="AMEM012513-PA"/>
    </source>
</evidence>
<evidence type="ECO:0000313" key="2">
    <source>
        <dbReference type="Proteomes" id="UP000075903"/>
    </source>
</evidence>
<dbReference type="VEuPathDB" id="VectorBase:AMEM21_005687"/>
<proteinExistence type="predicted"/>